<proteinExistence type="predicted"/>
<accession>A0A0C2X8R0</accession>
<organism evidence="2 3">
    <name type="scientific">Amanita muscaria (strain Koide BX008)</name>
    <dbReference type="NCBI Taxonomy" id="946122"/>
    <lineage>
        <taxon>Eukaryota</taxon>
        <taxon>Fungi</taxon>
        <taxon>Dikarya</taxon>
        <taxon>Basidiomycota</taxon>
        <taxon>Agaricomycotina</taxon>
        <taxon>Agaricomycetes</taxon>
        <taxon>Agaricomycetidae</taxon>
        <taxon>Agaricales</taxon>
        <taxon>Pluteineae</taxon>
        <taxon>Amanitaceae</taxon>
        <taxon>Amanita</taxon>
    </lineage>
</organism>
<sequence>MVVIDCQTWRASNGHPESEHQRTSTTTPYSESSPFNVGVSLKRLMFGLHAN</sequence>
<evidence type="ECO:0000313" key="2">
    <source>
        <dbReference type="EMBL" id="KIL65148.1"/>
    </source>
</evidence>
<dbReference type="HOGENOM" id="CLU_3105853_0_0_1"/>
<dbReference type="InParanoid" id="A0A0C2X8R0"/>
<feature type="compositionally biased region" description="Low complexity" evidence="1">
    <location>
        <begin position="23"/>
        <end position="33"/>
    </location>
</feature>
<feature type="region of interest" description="Disordered" evidence="1">
    <location>
        <begin position="9"/>
        <end position="33"/>
    </location>
</feature>
<dbReference type="Proteomes" id="UP000054549">
    <property type="component" value="Unassembled WGS sequence"/>
</dbReference>
<gene>
    <name evidence="2" type="ORF">M378DRAFT_162409</name>
</gene>
<dbReference type="EMBL" id="KN818244">
    <property type="protein sequence ID" value="KIL65148.1"/>
    <property type="molecule type" value="Genomic_DNA"/>
</dbReference>
<protein>
    <submittedName>
        <fullName evidence="2">Uncharacterized protein</fullName>
    </submittedName>
</protein>
<evidence type="ECO:0000313" key="3">
    <source>
        <dbReference type="Proteomes" id="UP000054549"/>
    </source>
</evidence>
<name>A0A0C2X8R0_AMAMK</name>
<evidence type="ECO:0000256" key="1">
    <source>
        <dbReference type="SAM" id="MobiDB-lite"/>
    </source>
</evidence>
<reference evidence="2 3" key="1">
    <citation type="submission" date="2014-04" db="EMBL/GenBank/DDBJ databases">
        <title>Evolutionary Origins and Diversification of the Mycorrhizal Mutualists.</title>
        <authorList>
            <consortium name="DOE Joint Genome Institute"/>
            <consortium name="Mycorrhizal Genomics Consortium"/>
            <person name="Kohler A."/>
            <person name="Kuo A."/>
            <person name="Nagy L.G."/>
            <person name="Floudas D."/>
            <person name="Copeland A."/>
            <person name="Barry K.W."/>
            <person name="Cichocki N."/>
            <person name="Veneault-Fourrey C."/>
            <person name="LaButti K."/>
            <person name="Lindquist E.A."/>
            <person name="Lipzen A."/>
            <person name="Lundell T."/>
            <person name="Morin E."/>
            <person name="Murat C."/>
            <person name="Riley R."/>
            <person name="Ohm R."/>
            <person name="Sun H."/>
            <person name="Tunlid A."/>
            <person name="Henrissat B."/>
            <person name="Grigoriev I.V."/>
            <person name="Hibbett D.S."/>
            <person name="Martin F."/>
        </authorList>
    </citation>
    <scope>NUCLEOTIDE SEQUENCE [LARGE SCALE GENOMIC DNA]</scope>
    <source>
        <strain evidence="2 3">Koide BX008</strain>
    </source>
</reference>
<dbReference type="AlphaFoldDB" id="A0A0C2X8R0"/>
<keyword evidence="3" id="KW-1185">Reference proteome</keyword>